<sequence length="551" mass="59852">MVVGNIYVIAATAVVGGGLFGFDIASVSAQLTEMSYLCYFNQGPNGPPFDDSPTCNGPTALHQGGITAAMPAGSWLGALISGPVSDRIGRKKSIMIGCVIWVIGSTLICAAQNIAMLCVGRVINGLAVGFESAQVPVYISEISPPSQRGRFVGLQQWAITWGILIMYYISYGCSFIGGTTSSDYSTAAWRVPWGLQMLPAIFLFFGMLLLPESPRWLARKDRWEECHSVLTLVHGKGDPNHPFVHVELQDIKEMCEFERRNADVTYLDLFKPNMINRTMIGLWTQIWSQLTGMNVMMYYIGYIFTMAGYSGNSTLLASSIQYIINVVMTLPALYFLDRVGRRPLMIAGGALMTIFMFVNAGIMGGTGEVVPGGIDHVVEESMRVTGAAANGLIACTYLFVASYAPTWGPASWVYPPELFPLRFRGKGVAFATSGNWAFNMALGLFTPTAFSNIRYKTYIIFGCFNLALTLHTFFGFPETAGKTLEETEAMFEDPNGIPYIGTAPWKTSVSFKRMAAIEHGTVDVKSTLGAVHLEDGAAEGEKAVEASTAAV</sequence>
<dbReference type="OrthoDB" id="4142200at2759"/>
<evidence type="ECO:0000256" key="5">
    <source>
        <dbReference type="ARBA" id="ARBA00022989"/>
    </source>
</evidence>
<dbReference type="InterPro" id="IPR036259">
    <property type="entry name" value="MFS_trans_sf"/>
</dbReference>
<feature type="transmembrane region" description="Helical" evidence="8">
    <location>
        <begin position="315"/>
        <end position="336"/>
    </location>
</feature>
<evidence type="ECO:0000256" key="4">
    <source>
        <dbReference type="ARBA" id="ARBA00022692"/>
    </source>
</evidence>
<evidence type="ECO:0000256" key="1">
    <source>
        <dbReference type="ARBA" id="ARBA00004141"/>
    </source>
</evidence>
<evidence type="ECO:0000256" key="6">
    <source>
        <dbReference type="ARBA" id="ARBA00023136"/>
    </source>
</evidence>
<dbReference type="PROSITE" id="PS00217">
    <property type="entry name" value="SUGAR_TRANSPORT_2"/>
    <property type="match status" value="1"/>
</dbReference>
<dbReference type="Proteomes" id="UP000214365">
    <property type="component" value="Unassembled WGS sequence"/>
</dbReference>
<dbReference type="Gene3D" id="1.20.1250.20">
    <property type="entry name" value="MFS general substrate transporter like domains"/>
    <property type="match status" value="1"/>
</dbReference>
<dbReference type="PANTHER" id="PTHR48022:SF7">
    <property type="entry name" value="MAJOR FACILITATOR SUPERFAMILY (MFS) PROFILE DOMAIN-CONTAINING PROTEIN-RELATED"/>
    <property type="match status" value="1"/>
</dbReference>
<evidence type="ECO:0000256" key="2">
    <source>
        <dbReference type="ARBA" id="ARBA00010992"/>
    </source>
</evidence>
<feature type="transmembrane region" description="Helical" evidence="8">
    <location>
        <begin position="427"/>
        <end position="446"/>
    </location>
</feature>
<gene>
    <name evidence="10" type="ORF">UA08_01751</name>
</gene>
<feature type="transmembrane region" description="Helical" evidence="8">
    <location>
        <begin position="6"/>
        <end position="25"/>
    </location>
</feature>
<dbReference type="InterPro" id="IPR003663">
    <property type="entry name" value="Sugar/inositol_transpt"/>
</dbReference>
<dbReference type="PROSITE" id="PS50850">
    <property type="entry name" value="MFS"/>
    <property type="match status" value="1"/>
</dbReference>
<accession>A0A1Q5QBN7</accession>
<dbReference type="AlphaFoldDB" id="A0A1Q5QBN7"/>
<dbReference type="InterPro" id="IPR020846">
    <property type="entry name" value="MFS_dom"/>
</dbReference>
<dbReference type="SUPFAM" id="SSF103473">
    <property type="entry name" value="MFS general substrate transporter"/>
    <property type="match status" value="1"/>
</dbReference>
<evidence type="ECO:0000256" key="8">
    <source>
        <dbReference type="SAM" id="Phobius"/>
    </source>
</evidence>
<comment type="caution">
    <text evidence="10">The sequence shown here is derived from an EMBL/GenBank/DDBJ whole genome shotgun (WGS) entry which is preliminary data.</text>
</comment>
<dbReference type="NCBIfam" id="TIGR00879">
    <property type="entry name" value="SP"/>
    <property type="match status" value="1"/>
</dbReference>
<keyword evidence="5 8" id="KW-1133">Transmembrane helix</keyword>
<keyword evidence="6 8" id="KW-0472">Membrane</keyword>
<dbReference type="GeneID" id="31001506"/>
<dbReference type="InterPro" id="IPR005828">
    <property type="entry name" value="MFS_sugar_transport-like"/>
</dbReference>
<name>A0A1Q5QBN7_TALAT</name>
<feature type="domain" description="Major facilitator superfamily (MFS) profile" evidence="9">
    <location>
        <begin position="9"/>
        <end position="480"/>
    </location>
</feature>
<feature type="transmembrane region" description="Helical" evidence="8">
    <location>
        <begin position="151"/>
        <end position="171"/>
    </location>
</feature>
<reference evidence="10 11" key="1">
    <citation type="submission" date="2015-06" db="EMBL/GenBank/DDBJ databases">
        <title>Talaromyces atroroseus IBT 11181 draft genome.</title>
        <authorList>
            <person name="Rasmussen K.B."/>
            <person name="Rasmussen S."/>
            <person name="Petersen B."/>
            <person name="Sicheritz-Ponten T."/>
            <person name="Mortensen U.H."/>
            <person name="Thrane U."/>
        </authorList>
    </citation>
    <scope>NUCLEOTIDE SEQUENCE [LARGE SCALE GENOMIC DNA]</scope>
    <source>
        <strain evidence="10 11">IBT 11181</strain>
    </source>
</reference>
<feature type="transmembrane region" description="Helical" evidence="8">
    <location>
        <begin position="94"/>
        <end position="116"/>
    </location>
</feature>
<dbReference type="GO" id="GO:0005351">
    <property type="term" value="F:carbohydrate:proton symporter activity"/>
    <property type="evidence" value="ECO:0007669"/>
    <property type="project" value="TreeGrafter"/>
</dbReference>
<keyword evidence="4 8" id="KW-0812">Transmembrane</keyword>
<evidence type="ECO:0000256" key="7">
    <source>
        <dbReference type="RuleBase" id="RU003346"/>
    </source>
</evidence>
<keyword evidence="11" id="KW-1185">Reference proteome</keyword>
<protein>
    <recommendedName>
        <fullName evidence="9">Major facilitator superfamily (MFS) profile domain-containing protein</fullName>
    </recommendedName>
</protein>
<proteinExistence type="inferred from homology"/>
<evidence type="ECO:0000259" key="9">
    <source>
        <dbReference type="PROSITE" id="PS50850"/>
    </source>
</evidence>
<dbReference type="EMBL" id="LFMY01000002">
    <property type="protein sequence ID" value="OKL63367.1"/>
    <property type="molecule type" value="Genomic_DNA"/>
</dbReference>
<dbReference type="InterPro" id="IPR005829">
    <property type="entry name" value="Sugar_transporter_CS"/>
</dbReference>
<dbReference type="CDD" id="cd17356">
    <property type="entry name" value="MFS_HXT"/>
    <property type="match status" value="1"/>
</dbReference>
<feature type="transmembrane region" description="Helical" evidence="8">
    <location>
        <begin position="191"/>
        <end position="210"/>
    </location>
</feature>
<feature type="transmembrane region" description="Helical" evidence="8">
    <location>
        <begin position="343"/>
        <end position="364"/>
    </location>
</feature>
<evidence type="ECO:0000256" key="3">
    <source>
        <dbReference type="ARBA" id="ARBA00022448"/>
    </source>
</evidence>
<dbReference type="InterPro" id="IPR050360">
    <property type="entry name" value="MFS_Sugar_Transporters"/>
</dbReference>
<dbReference type="Pfam" id="PF00083">
    <property type="entry name" value="Sugar_tr"/>
    <property type="match status" value="1"/>
</dbReference>
<dbReference type="PRINTS" id="PR00171">
    <property type="entry name" value="SUGRTRNSPORT"/>
</dbReference>
<feature type="transmembrane region" description="Helical" evidence="8">
    <location>
        <begin position="384"/>
        <end position="406"/>
    </location>
</feature>
<feature type="transmembrane region" description="Helical" evidence="8">
    <location>
        <begin position="286"/>
        <end position="309"/>
    </location>
</feature>
<dbReference type="RefSeq" id="XP_020123488.1">
    <property type="nucleotide sequence ID" value="XM_020261450.1"/>
</dbReference>
<comment type="similarity">
    <text evidence="2 7">Belongs to the major facilitator superfamily. Sugar transporter (TC 2.A.1.1) family.</text>
</comment>
<feature type="transmembrane region" description="Helical" evidence="8">
    <location>
        <begin position="458"/>
        <end position="476"/>
    </location>
</feature>
<keyword evidence="3 7" id="KW-0813">Transport</keyword>
<dbReference type="FunFam" id="1.20.1250.20:FF:000026">
    <property type="entry name" value="MFS quinate transporter QutD"/>
    <property type="match status" value="1"/>
</dbReference>
<evidence type="ECO:0000313" key="10">
    <source>
        <dbReference type="EMBL" id="OKL63367.1"/>
    </source>
</evidence>
<comment type="subcellular location">
    <subcellularLocation>
        <location evidence="1">Membrane</location>
        <topology evidence="1">Multi-pass membrane protein</topology>
    </subcellularLocation>
</comment>
<organism evidence="10 11">
    <name type="scientific">Talaromyces atroroseus</name>
    <dbReference type="NCBI Taxonomy" id="1441469"/>
    <lineage>
        <taxon>Eukaryota</taxon>
        <taxon>Fungi</taxon>
        <taxon>Dikarya</taxon>
        <taxon>Ascomycota</taxon>
        <taxon>Pezizomycotina</taxon>
        <taxon>Eurotiomycetes</taxon>
        <taxon>Eurotiomycetidae</taxon>
        <taxon>Eurotiales</taxon>
        <taxon>Trichocomaceae</taxon>
        <taxon>Talaromyces</taxon>
        <taxon>Talaromyces sect. Trachyspermi</taxon>
    </lineage>
</organism>
<dbReference type="PROSITE" id="PS00216">
    <property type="entry name" value="SUGAR_TRANSPORT_1"/>
    <property type="match status" value="2"/>
</dbReference>
<dbReference type="GO" id="GO:0016020">
    <property type="term" value="C:membrane"/>
    <property type="evidence" value="ECO:0007669"/>
    <property type="project" value="UniProtKB-SubCell"/>
</dbReference>
<dbReference type="PANTHER" id="PTHR48022">
    <property type="entry name" value="PLASTIDIC GLUCOSE TRANSPORTER 4"/>
    <property type="match status" value="1"/>
</dbReference>
<evidence type="ECO:0000313" key="11">
    <source>
        <dbReference type="Proteomes" id="UP000214365"/>
    </source>
</evidence>